<evidence type="ECO:0000256" key="6">
    <source>
        <dbReference type="ARBA" id="ARBA00023136"/>
    </source>
</evidence>
<dbReference type="GO" id="GO:0016020">
    <property type="term" value="C:membrane"/>
    <property type="evidence" value="ECO:0007669"/>
    <property type="project" value="UniProtKB-SubCell"/>
</dbReference>
<dbReference type="InterPro" id="IPR008915">
    <property type="entry name" value="Peptidase_M50"/>
</dbReference>
<feature type="domain" description="Peptidase M50" evidence="8">
    <location>
        <begin position="44"/>
        <end position="140"/>
    </location>
</feature>
<feature type="transmembrane region" description="Helical" evidence="7">
    <location>
        <begin position="119"/>
        <end position="140"/>
    </location>
</feature>
<dbReference type="Pfam" id="PF02163">
    <property type="entry name" value="Peptidase_M50"/>
    <property type="match status" value="1"/>
</dbReference>
<feature type="transmembrane region" description="Helical" evidence="7">
    <location>
        <begin position="146"/>
        <end position="165"/>
    </location>
</feature>
<evidence type="ECO:0000256" key="4">
    <source>
        <dbReference type="ARBA" id="ARBA00022692"/>
    </source>
</evidence>
<proteinExistence type="inferred from homology"/>
<feature type="transmembrane region" description="Helical" evidence="7">
    <location>
        <begin position="12"/>
        <end position="29"/>
    </location>
</feature>
<evidence type="ECO:0000313" key="10">
    <source>
        <dbReference type="Proteomes" id="UP000078572"/>
    </source>
</evidence>
<keyword evidence="6 7" id="KW-0472">Membrane</keyword>
<organism evidence="9 10">
    <name type="scientific">Ralstonia insidiosa</name>
    <dbReference type="NCBI Taxonomy" id="190721"/>
    <lineage>
        <taxon>Bacteria</taxon>
        <taxon>Pseudomonadati</taxon>
        <taxon>Pseudomonadota</taxon>
        <taxon>Betaproteobacteria</taxon>
        <taxon>Burkholderiales</taxon>
        <taxon>Burkholderiaceae</taxon>
        <taxon>Ralstonia</taxon>
    </lineage>
</organism>
<evidence type="ECO:0000256" key="2">
    <source>
        <dbReference type="ARBA" id="ARBA00004141"/>
    </source>
</evidence>
<evidence type="ECO:0000256" key="5">
    <source>
        <dbReference type="ARBA" id="ARBA00022989"/>
    </source>
</evidence>
<protein>
    <recommendedName>
        <fullName evidence="8">Peptidase M50 domain-containing protein</fullName>
    </recommendedName>
</protein>
<geneLocation type="plasmid" evidence="10">
    <name>pri-1</name>
</geneLocation>
<evidence type="ECO:0000256" key="7">
    <source>
        <dbReference type="SAM" id="Phobius"/>
    </source>
</evidence>
<evidence type="ECO:0000256" key="1">
    <source>
        <dbReference type="ARBA" id="ARBA00001947"/>
    </source>
</evidence>
<gene>
    <name evidence="9" type="ORF">A9Y76_28460</name>
</gene>
<name>A0A192A891_9RALS</name>
<dbReference type="Proteomes" id="UP000078572">
    <property type="component" value="Plasmid pRI-1"/>
</dbReference>
<dbReference type="EMBL" id="CP016024">
    <property type="protein sequence ID" value="ANJ76522.1"/>
    <property type="molecule type" value="Genomic_DNA"/>
</dbReference>
<evidence type="ECO:0000313" key="9">
    <source>
        <dbReference type="EMBL" id="ANJ76522.1"/>
    </source>
</evidence>
<dbReference type="AlphaFoldDB" id="A0A192A891"/>
<keyword evidence="4 7" id="KW-0812">Transmembrane</keyword>
<comment type="cofactor">
    <cofactor evidence="1">
        <name>Zn(2+)</name>
        <dbReference type="ChEBI" id="CHEBI:29105"/>
    </cofactor>
</comment>
<evidence type="ECO:0000256" key="3">
    <source>
        <dbReference type="ARBA" id="ARBA00007931"/>
    </source>
</evidence>
<accession>A0A192A891</accession>
<dbReference type="OrthoDB" id="5287739at2"/>
<keyword evidence="9" id="KW-0614">Plasmid</keyword>
<evidence type="ECO:0000259" key="8">
    <source>
        <dbReference type="Pfam" id="PF02163"/>
    </source>
</evidence>
<sequence length="185" mass="20578">MDSQKRARILRTMLVEVPFALVFVGWFLYRALMQEMDVSEIFSFIVALGVLFVAESFIHESGHVICGLLYGVPPSRIQVGYGPSIHLWQDGHVPVSLGLLPCGGYVEFRYLPISRRQRIVMYAGGVAASSVAAIVAWNFIPHHLDLLRTETVMAFALFIATNLFGTAPKDKYSDGDAIRGLLAYR</sequence>
<dbReference type="GO" id="GO:0006508">
    <property type="term" value="P:proteolysis"/>
    <property type="evidence" value="ECO:0007669"/>
    <property type="project" value="InterPro"/>
</dbReference>
<comment type="subcellular location">
    <subcellularLocation>
        <location evidence="2">Membrane</location>
        <topology evidence="2">Multi-pass membrane protein</topology>
    </subcellularLocation>
</comment>
<reference evidence="10" key="1">
    <citation type="submission" date="2016-06" db="EMBL/GenBank/DDBJ databases">
        <authorList>
            <person name="Xu Y."/>
            <person name="Nagy A."/>
            <person name="Yan X."/>
            <person name="Kim S.W."/>
            <person name="Haley B."/>
            <person name="Liu N.T."/>
            <person name="Nou X."/>
        </authorList>
    </citation>
    <scope>NUCLEOTIDE SEQUENCE [LARGE SCALE GENOMIC DNA]</scope>
    <source>
        <strain evidence="10">ATCC 49129</strain>
        <plasmid evidence="10">pri-1</plasmid>
    </source>
</reference>
<feature type="transmembrane region" description="Helical" evidence="7">
    <location>
        <begin position="41"/>
        <end position="58"/>
    </location>
</feature>
<keyword evidence="5 7" id="KW-1133">Transmembrane helix</keyword>
<keyword evidence="10" id="KW-1185">Reference proteome</keyword>
<comment type="similarity">
    <text evidence="3">Belongs to the peptidase M50B family.</text>
</comment>